<accession>M7T1M4</accession>
<dbReference type="HOGENOM" id="CLU_082150_0_0_1"/>
<dbReference type="STRING" id="1287681.M7T1M4"/>
<dbReference type="KEGG" id="ela:UCREL1_110"/>
<organism evidence="1 2">
    <name type="scientific">Eutypa lata (strain UCR-EL1)</name>
    <name type="common">Grapevine dieback disease fungus</name>
    <name type="synonym">Eutypa armeniacae</name>
    <dbReference type="NCBI Taxonomy" id="1287681"/>
    <lineage>
        <taxon>Eukaryota</taxon>
        <taxon>Fungi</taxon>
        <taxon>Dikarya</taxon>
        <taxon>Ascomycota</taxon>
        <taxon>Pezizomycotina</taxon>
        <taxon>Sordariomycetes</taxon>
        <taxon>Xylariomycetidae</taxon>
        <taxon>Xylariales</taxon>
        <taxon>Diatrypaceae</taxon>
        <taxon>Eutypa</taxon>
    </lineage>
</organism>
<evidence type="ECO:0000313" key="1">
    <source>
        <dbReference type="EMBL" id="EMR72839.1"/>
    </source>
</evidence>
<gene>
    <name evidence="1" type="ORF">UCREL1_110</name>
</gene>
<sequence>MTAQVNGDVHPTSATLSHFTQYPVVSDSLSYIKKNPYGQKSIELGDSAYQTFAKPVIPYLSKPYEYVSPYVKKADTIGDQVLSQVDARLPILKKPTGELWSDGKSIVFFPVRKGTETKDHVFQVYNTEYKNIGGEGLVTYGKAAITTGLIVSHEAINWLGEYLRASKTKAKEATDGAAHANSN</sequence>
<proteinExistence type="predicted"/>
<name>M7T1M4_EUTLA</name>
<dbReference type="Proteomes" id="UP000012174">
    <property type="component" value="Unassembled WGS sequence"/>
</dbReference>
<keyword evidence="2" id="KW-1185">Reference proteome</keyword>
<evidence type="ECO:0000313" key="2">
    <source>
        <dbReference type="Proteomes" id="UP000012174"/>
    </source>
</evidence>
<dbReference type="OrthoDB" id="376826at2759"/>
<dbReference type="OMA" id="YSYVAPY"/>
<dbReference type="eggNOG" id="ENOG502S689">
    <property type="taxonomic scope" value="Eukaryota"/>
</dbReference>
<dbReference type="Pfam" id="PF17316">
    <property type="entry name" value="Perilipin_2"/>
    <property type="match status" value="1"/>
</dbReference>
<dbReference type="AlphaFoldDB" id="M7T1M4"/>
<reference evidence="2" key="1">
    <citation type="journal article" date="2013" name="Genome Announc.">
        <title>Draft genome sequence of the grapevine dieback fungus Eutypa lata UCR-EL1.</title>
        <authorList>
            <person name="Blanco-Ulate B."/>
            <person name="Rolshausen P.E."/>
            <person name="Cantu D."/>
        </authorList>
    </citation>
    <scope>NUCLEOTIDE SEQUENCE [LARGE SCALE GENOMIC DNA]</scope>
    <source>
        <strain evidence="2">UCR-EL1</strain>
    </source>
</reference>
<dbReference type="EMBL" id="KB705371">
    <property type="protein sequence ID" value="EMR72839.1"/>
    <property type="molecule type" value="Genomic_DNA"/>
</dbReference>
<protein>
    <submittedName>
        <fullName evidence="1">Putative perilipin mpl1-like protein</fullName>
    </submittedName>
</protein>